<reference evidence="2 3" key="1">
    <citation type="journal article" date="2021" name="Nat. Commun.">
        <title>Genetic determinants of endophytism in the Arabidopsis root mycobiome.</title>
        <authorList>
            <person name="Mesny F."/>
            <person name="Miyauchi S."/>
            <person name="Thiergart T."/>
            <person name="Pickel B."/>
            <person name="Atanasova L."/>
            <person name="Karlsson M."/>
            <person name="Huettel B."/>
            <person name="Barry K.W."/>
            <person name="Haridas S."/>
            <person name="Chen C."/>
            <person name="Bauer D."/>
            <person name="Andreopoulos W."/>
            <person name="Pangilinan J."/>
            <person name="LaButti K."/>
            <person name="Riley R."/>
            <person name="Lipzen A."/>
            <person name="Clum A."/>
            <person name="Drula E."/>
            <person name="Henrissat B."/>
            <person name="Kohler A."/>
            <person name="Grigoriev I.V."/>
            <person name="Martin F.M."/>
            <person name="Hacquard S."/>
        </authorList>
    </citation>
    <scope>NUCLEOTIDE SEQUENCE [LARGE SCALE GENOMIC DNA]</scope>
    <source>
        <strain evidence="2 3">MPI-CAGE-CH-0241</strain>
    </source>
</reference>
<keyword evidence="3" id="KW-1185">Reference proteome</keyword>
<keyword evidence="1" id="KW-1133">Transmembrane helix</keyword>
<keyword evidence="1" id="KW-0472">Membrane</keyword>
<keyword evidence="1" id="KW-0812">Transmembrane</keyword>
<feature type="transmembrane region" description="Helical" evidence="1">
    <location>
        <begin position="20"/>
        <end position="39"/>
    </location>
</feature>
<dbReference type="AlphaFoldDB" id="A0A9P8WC31"/>
<evidence type="ECO:0000256" key="1">
    <source>
        <dbReference type="SAM" id="Phobius"/>
    </source>
</evidence>
<dbReference type="EMBL" id="JAGPYM010000006">
    <property type="protein sequence ID" value="KAH6893508.1"/>
    <property type="molecule type" value="Genomic_DNA"/>
</dbReference>
<name>A0A9P8WC31_9HYPO</name>
<proteinExistence type="predicted"/>
<evidence type="ECO:0000313" key="2">
    <source>
        <dbReference type="EMBL" id="KAH6893508.1"/>
    </source>
</evidence>
<organism evidence="2 3">
    <name type="scientific">Thelonectria olida</name>
    <dbReference type="NCBI Taxonomy" id="1576542"/>
    <lineage>
        <taxon>Eukaryota</taxon>
        <taxon>Fungi</taxon>
        <taxon>Dikarya</taxon>
        <taxon>Ascomycota</taxon>
        <taxon>Pezizomycotina</taxon>
        <taxon>Sordariomycetes</taxon>
        <taxon>Hypocreomycetidae</taxon>
        <taxon>Hypocreales</taxon>
        <taxon>Nectriaceae</taxon>
        <taxon>Thelonectria</taxon>
    </lineage>
</organism>
<comment type="caution">
    <text evidence="2">The sequence shown here is derived from an EMBL/GenBank/DDBJ whole genome shotgun (WGS) entry which is preliminary data.</text>
</comment>
<protein>
    <submittedName>
        <fullName evidence="2">Uncharacterized protein</fullName>
    </submittedName>
</protein>
<gene>
    <name evidence="2" type="ORF">B0T10DRAFT_274827</name>
</gene>
<sequence length="314" mass="36136">MHRHPPRLLPLRTREDYVIGVLWGFCATVTELWLVLTIVGEITRLGNRWYIAGGQARADTAVDVPWRITLVRTKRRSTLDLPKWRFRFLDSNQNMMEYCGPRQPLVRTSEPRNHHSTARPRGRFAFGHRAGWLPHPPLVGQLLWPNPKATWQGGPPSPRCPISSPSMGTYIPVYIAIACHRSVSNRVQNLGRDEAFSFFPRSQQSVERPRETFCEPRFVMALVEILFILGEDGKYRGFSEEHGMIPRTIRQREPSQAPVEYHVPHNLALPSIQAHPQWYPQKRLAVSRIITHRPHRFVFQALPFSSDSSSPPPP</sequence>
<dbReference type="Proteomes" id="UP000777438">
    <property type="component" value="Unassembled WGS sequence"/>
</dbReference>
<accession>A0A9P8WC31</accession>
<evidence type="ECO:0000313" key="3">
    <source>
        <dbReference type="Proteomes" id="UP000777438"/>
    </source>
</evidence>